<evidence type="ECO:0000256" key="1">
    <source>
        <dbReference type="SAM" id="MobiDB-lite"/>
    </source>
</evidence>
<dbReference type="Proteomes" id="UP000298030">
    <property type="component" value="Unassembled WGS sequence"/>
</dbReference>
<keyword evidence="5" id="KW-1185">Reference proteome</keyword>
<dbReference type="GO" id="GO:0006998">
    <property type="term" value="P:nuclear envelope organization"/>
    <property type="evidence" value="ECO:0007669"/>
    <property type="project" value="InterPro"/>
</dbReference>
<feature type="compositionally biased region" description="Acidic residues" evidence="1">
    <location>
        <begin position="323"/>
        <end position="332"/>
    </location>
</feature>
<gene>
    <name evidence="4" type="ORF">FA13DRAFT_1710203</name>
    <name evidence="3" type="ORF">FA13DRAFT_1713556</name>
</gene>
<dbReference type="EMBL" id="QPFP01000022">
    <property type="protein sequence ID" value="TEB30515.1"/>
    <property type="molecule type" value="Genomic_DNA"/>
</dbReference>
<dbReference type="InterPro" id="IPR040202">
    <property type="entry name" value="Brl1/Brr6"/>
</dbReference>
<feature type="compositionally biased region" description="Basic and acidic residues" evidence="1">
    <location>
        <begin position="419"/>
        <end position="428"/>
    </location>
</feature>
<protein>
    <recommendedName>
        <fullName evidence="2">Brl1/Brr6 domain-containing protein</fullName>
    </recommendedName>
</protein>
<dbReference type="PANTHER" id="PTHR28136">
    <property type="entry name" value="NUCLEUS EXPORT PROTEIN BRR6"/>
    <property type="match status" value="1"/>
</dbReference>
<dbReference type="AlphaFoldDB" id="A0A4Y7T8P2"/>
<feature type="region of interest" description="Disordered" evidence="1">
    <location>
        <begin position="318"/>
        <end position="428"/>
    </location>
</feature>
<dbReference type="SMART" id="SM01042">
    <property type="entry name" value="Brr6_like_C_C"/>
    <property type="match status" value="1"/>
</dbReference>
<accession>A0A4Y7T8P2</accession>
<proteinExistence type="predicted"/>
<sequence length="508" mass="56368">MAQHLRGGGSQGWIGTTPREAPVLATNLSWGSSKSQQIPPEPFVAVQQDLRRQILDTRARNAIEKRLCQHNHSVNFCKDTTTRAPAMDLKCNEWHLCMQRDADSFSRLTLLAQYLADAFNAFVHGMSWRSTSYQTSRLWIVALRRLPESLLEAWGWPLVTSNWSRLSHRSYARTWEGLVFAISAQLQRQYRSKFPAITELKTRASAAEMTTLWIGRIHADSPQTIKPTFPLFLRNASLLKDVTNPNHRTSLELSHEIEDRGQRVLKTVTLTSLYKDRRESEHAAFARKELRSQSSGKIMGHESSIDIFGYATNMGVGQHIQGTDDDDNEGGEGDIGGGKAKLQSETKTVQVDKPEKEKKKKKSTAQVPSQVSSAPSTTRRGRPTKSQTAQVVVEGTNVPEQVHAESKPTISTTRRGRPSKVDVNARKAAEEQRVDAEIEAAARCAKEEEEAADRKAGNKTRGTTVPQANFVFDGGMFLQGGSVGTHLNTLAVGTAKGKSREEGRTNRG</sequence>
<dbReference type="GO" id="GO:0031965">
    <property type="term" value="C:nuclear membrane"/>
    <property type="evidence" value="ECO:0007669"/>
    <property type="project" value="InterPro"/>
</dbReference>
<dbReference type="OrthoDB" id="2838446at2759"/>
<feature type="compositionally biased region" description="Polar residues" evidence="1">
    <location>
        <begin position="364"/>
        <end position="390"/>
    </location>
</feature>
<dbReference type="PANTHER" id="PTHR28136:SF1">
    <property type="entry name" value="NUCLEUS EXPORT PROTEIN BRL1"/>
    <property type="match status" value="1"/>
</dbReference>
<dbReference type="GO" id="GO:0055088">
    <property type="term" value="P:lipid homeostasis"/>
    <property type="evidence" value="ECO:0007669"/>
    <property type="project" value="InterPro"/>
</dbReference>
<dbReference type="EMBL" id="QPFP01000052">
    <property type="protein sequence ID" value="TEB25892.1"/>
    <property type="molecule type" value="Genomic_DNA"/>
</dbReference>
<dbReference type="InterPro" id="IPR018767">
    <property type="entry name" value="Brl1/Brr6_dom"/>
</dbReference>
<reference evidence="4 5" key="1">
    <citation type="journal article" date="2019" name="Nat. Ecol. Evol.">
        <title>Megaphylogeny resolves global patterns of mushroom evolution.</title>
        <authorList>
            <person name="Varga T."/>
            <person name="Krizsan K."/>
            <person name="Foldi C."/>
            <person name="Dima B."/>
            <person name="Sanchez-Garcia M."/>
            <person name="Sanchez-Ramirez S."/>
            <person name="Szollosi G.J."/>
            <person name="Szarkandi J.G."/>
            <person name="Papp V."/>
            <person name="Albert L."/>
            <person name="Andreopoulos W."/>
            <person name="Angelini C."/>
            <person name="Antonin V."/>
            <person name="Barry K.W."/>
            <person name="Bougher N.L."/>
            <person name="Buchanan P."/>
            <person name="Buyck B."/>
            <person name="Bense V."/>
            <person name="Catcheside P."/>
            <person name="Chovatia M."/>
            <person name="Cooper J."/>
            <person name="Damon W."/>
            <person name="Desjardin D."/>
            <person name="Finy P."/>
            <person name="Geml J."/>
            <person name="Haridas S."/>
            <person name="Hughes K."/>
            <person name="Justo A."/>
            <person name="Karasinski D."/>
            <person name="Kautmanova I."/>
            <person name="Kiss B."/>
            <person name="Kocsube S."/>
            <person name="Kotiranta H."/>
            <person name="LaButti K.M."/>
            <person name="Lechner B.E."/>
            <person name="Liimatainen K."/>
            <person name="Lipzen A."/>
            <person name="Lukacs Z."/>
            <person name="Mihaltcheva S."/>
            <person name="Morgado L.N."/>
            <person name="Niskanen T."/>
            <person name="Noordeloos M.E."/>
            <person name="Ohm R.A."/>
            <person name="Ortiz-Santana B."/>
            <person name="Ovrebo C."/>
            <person name="Racz N."/>
            <person name="Riley R."/>
            <person name="Savchenko A."/>
            <person name="Shiryaev A."/>
            <person name="Soop K."/>
            <person name="Spirin V."/>
            <person name="Szebenyi C."/>
            <person name="Tomsovsky M."/>
            <person name="Tulloss R.E."/>
            <person name="Uehling J."/>
            <person name="Grigoriev I.V."/>
            <person name="Vagvolgyi C."/>
            <person name="Papp T."/>
            <person name="Martin F.M."/>
            <person name="Miettinen O."/>
            <person name="Hibbett D.S."/>
            <person name="Nagy L.G."/>
        </authorList>
    </citation>
    <scope>NUCLEOTIDE SEQUENCE [LARGE SCALE GENOMIC DNA]</scope>
    <source>
        <strain evidence="4 5">FP101781</strain>
    </source>
</reference>
<evidence type="ECO:0000313" key="5">
    <source>
        <dbReference type="Proteomes" id="UP000298030"/>
    </source>
</evidence>
<evidence type="ECO:0000313" key="4">
    <source>
        <dbReference type="EMBL" id="TEB30515.1"/>
    </source>
</evidence>
<feature type="domain" description="Brl1/Brr6" evidence="2">
    <location>
        <begin position="43"/>
        <end position="145"/>
    </location>
</feature>
<evidence type="ECO:0000313" key="3">
    <source>
        <dbReference type="EMBL" id="TEB25892.1"/>
    </source>
</evidence>
<dbReference type="Pfam" id="PF10104">
    <property type="entry name" value="Brr6_like_C_C"/>
    <property type="match status" value="1"/>
</dbReference>
<organism evidence="4 5">
    <name type="scientific">Coprinellus micaceus</name>
    <name type="common">Glistening ink-cap mushroom</name>
    <name type="synonym">Coprinus micaceus</name>
    <dbReference type="NCBI Taxonomy" id="71717"/>
    <lineage>
        <taxon>Eukaryota</taxon>
        <taxon>Fungi</taxon>
        <taxon>Dikarya</taxon>
        <taxon>Basidiomycota</taxon>
        <taxon>Agaricomycotina</taxon>
        <taxon>Agaricomycetes</taxon>
        <taxon>Agaricomycetidae</taxon>
        <taxon>Agaricales</taxon>
        <taxon>Agaricineae</taxon>
        <taxon>Psathyrellaceae</taxon>
        <taxon>Coprinellus</taxon>
    </lineage>
</organism>
<comment type="caution">
    <text evidence="4">The sequence shown here is derived from an EMBL/GenBank/DDBJ whole genome shotgun (WGS) entry which is preliminary data.</text>
</comment>
<name>A0A4Y7T8P2_COPMI</name>
<evidence type="ECO:0000259" key="2">
    <source>
        <dbReference type="SMART" id="SM01042"/>
    </source>
</evidence>